<dbReference type="SUPFAM" id="SSF51735">
    <property type="entry name" value="NAD(P)-binding Rossmann-fold domains"/>
    <property type="match status" value="1"/>
</dbReference>
<dbReference type="OrthoDB" id="9805416at2"/>
<comment type="similarity">
    <text evidence="1">Belongs to the D-isomer specific 2-hydroxyacid dehydrogenase family.</text>
</comment>
<dbReference type="PROSITE" id="PS00065">
    <property type="entry name" value="D_2_HYDROXYACID_DH_1"/>
    <property type="match status" value="1"/>
</dbReference>
<organism evidence="5 6">
    <name type="scientific">Salegentibacter mishustinae</name>
    <dbReference type="NCBI Taxonomy" id="270918"/>
    <lineage>
        <taxon>Bacteria</taxon>
        <taxon>Pseudomonadati</taxon>
        <taxon>Bacteroidota</taxon>
        <taxon>Flavobacteriia</taxon>
        <taxon>Flavobacteriales</taxon>
        <taxon>Flavobacteriaceae</taxon>
        <taxon>Salegentibacter</taxon>
    </lineage>
</organism>
<dbReference type="PANTHER" id="PTHR43333">
    <property type="entry name" value="2-HACID_DH_C DOMAIN-CONTAINING PROTEIN"/>
    <property type="match status" value="1"/>
</dbReference>
<dbReference type="EMBL" id="LKTP01000001">
    <property type="protein sequence ID" value="KRG30715.1"/>
    <property type="molecule type" value="Genomic_DNA"/>
</dbReference>
<dbReference type="InterPro" id="IPR006140">
    <property type="entry name" value="D-isomer_DH_NAD-bd"/>
</dbReference>
<protein>
    <submittedName>
        <fullName evidence="5">Glyoxylate/hydroxypyruvate reductase A</fullName>
    </submittedName>
</protein>
<evidence type="ECO:0000256" key="3">
    <source>
        <dbReference type="ARBA" id="ARBA00023027"/>
    </source>
</evidence>
<gene>
    <name evidence="5" type="ORF">APR42_02310</name>
</gene>
<dbReference type="GO" id="GO:0051287">
    <property type="term" value="F:NAD binding"/>
    <property type="evidence" value="ECO:0007669"/>
    <property type="project" value="InterPro"/>
</dbReference>
<dbReference type="InterPro" id="IPR036291">
    <property type="entry name" value="NAD(P)-bd_dom_sf"/>
</dbReference>
<feature type="domain" description="D-isomer specific 2-hydroxyacid dehydrogenase NAD-binding" evidence="4">
    <location>
        <begin position="101"/>
        <end position="274"/>
    </location>
</feature>
<evidence type="ECO:0000313" key="5">
    <source>
        <dbReference type="EMBL" id="KRG30715.1"/>
    </source>
</evidence>
<evidence type="ECO:0000313" key="6">
    <source>
        <dbReference type="Proteomes" id="UP000051643"/>
    </source>
</evidence>
<sequence>MSLLVVSPGKDPKAWVEALKEQHPGLNIYVYPEDHDKEEVEFALTWNHPRGIFQNYPNLKVIASMGAGVDHITSDEELPENVKITKVVDERLEEDMGTFVLSLVLAHQRNLLHYRESQINEKWDPVSYTRNNDVKVGILGIGNLGQSVANSLLKNGFQVIGFSKHKKEFENVESFAGEDELDDFLGQSDILVNMLPLTPDTEKILNKELFEKLPEGAYVINVARGEHLVEQDLLAKVDDGHLSGAALDVFWEEPIRDEHPFWKHPKIRVTPHIASVTHPNSVVPQIIENYERLQENEELKNVVERDKGY</sequence>
<keyword evidence="3" id="KW-0520">NAD</keyword>
<keyword evidence="6" id="KW-1185">Reference proteome</keyword>
<comment type="caution">
    <text evidence="5">The sequence shown here is derived from an EMBL/GenBank/DDBJ whole genome shotgun (WGS) entry which is preliminary data.</text>
</comment>
<dbReference type="PROSITE" id="PS00671">
    <property type="entry name" value="D_2_HYDROXYACID_DH_3"/>
    <property type="match status" value="1"/>
</dbReference>
<dbReference type="CDD" id="cd12164">
    <property type="entry name" value="GDH_like_2"/>
    <property type="match status" value="1"/>
</dbReference>
<dbReference type="GO" id="GO:0016616">
    <property type="term" value="F:oxidoreductase activity, acting on the CH-OH group of donors, NAD or NADP as acceptor"/>
    <property type="evidence" value="ECO:0007669"/>
    <property type="project" value="UniProtKB-ARBA"/>
</dbReference>
<dbReference type="InterPro" id="IPR029752">
    <property type="entry name" value="D-isomer_DH_CS1"/>
</dbReference>
<dbReference type="SUPFAM" id="SSF52283">
    <property type="entry name" value="Formate/glycerate dehydrogenase catalytic domain-like"/>
    <property type="match status" value="1"/>
</dbReference>
<proteinExistence type="inferred from homology"/>
<dbReference type="AlphaFoldDB" id="A0A0Q9ZCJ4"/>
<evidence type="ECO:0000259" key="4">
    <source>
        <dbReference type="Pfam" id="PF02826"/>
    </source>
</evidence>
<keyword evidence="5" id="KW-0670">Pyruvate</keyword>
<dbReference type="Proteomes" id="UP000051643">
    <property type="component" value="Unassembled WGS sequence"/>
</dbReference>
<evidence type="ECO:0000256" key="1">
    <source>
        <dbReference type="ARBA" id="ARBA00005854"/>
    </source>
</evidence>
<keyword evidence="2" id="KW-0560">Oxidoreductase</keyword>
<dbReference type="PANTHER" id="PTHR43333:SF1">
    <property type="entry name" value="D-ISOMER SPECIFIC 2-HYDROXYACID DEHYDROGENASE NAD-BINDING DOMAIN-CONTAINING PROTEIN"/>
    <property type="match status" value="1"/>
</dbReference>
<dbReference type="InterPro" id="IPR029753">
    <property type="entry name" value="D-isomer_DH_CS"/>
</dbReference>
<accession>A0A0Q9ZCJ4</accession>
<dbReference type="Gene3D" id="3.40.50.720">
    <property type="entry name" value="NAD(P)-binding Rossmann-like Domain"/>
    <property type="match status" value="2"/>
</dbReference>
<name>A0A0Q9ZCJ4_9FLAO</name>
<evidence type="ECO:0000256" key="2">
    <source>
        <dbReference type="ARBA" id="ARBA00023002"/>
    </source>
</evidence>
<reference evidence="5" key="1">
    <citation type="submission" date="2015-10" db="EMBL/GenBank/DDBJ databases">
        <title>Draft genome sequence of Salegentibacter mishustinae KCTC 12263.</title>
        <authorList>
            <person name="Lin W."/>
            <person name="Zheng Q."/>
        </authorList>
    </citation>
    <scope>NUCLEOTIDE SEQUENCE [LARGE SCALE GENOMIC DNA]</scope>
    <source>
        <strain evidence="5">KCTC 12263</strain>
    </source>
</reference>
<dbReference type="Pfam" id="PF02826">
    <property type="entry name" value="2-Hacid_dh_C"/>
    <property type="match status" value="1"/>
</dbReference>
<dbReference type="RefSeq" id="WP_057480538.1">
    <property type="nucleotide sequence ID" value="NZ_BMWR01000002.1"/>
</dbReference>
<dbReference type="STRING" id="270918.APR42_02310"/>